<evidence type="ECO:0000313" key="2">
    <source>
        <dbReference type="EMBL" id="KAJ4486586.1"/>
    </source>
</evidence>
<reference evidence="2" key="1">
    <citation type="submission" date="2022-08" db="EMBL/GenBank/DDBJ databases">
        <authorList>
            <consortium name="DOE Joint Genome Institute"/>
            <person name="Min B."/>
            <person name="Riley R."/>
            <person name="Sierra-Patev S."/>
            <person name="Naranjo-Ortiz M."/>
            <person name="Looney B."/>
            <person name="Konkel Z."/>
            <person name="Slot J.C."/>
            <person name="Sakamoto Y."/>
            <person name="Steenwyk J.L."/>
            <person name="Rokas A."/>
            <person name="Carro J."/>
            <person name="Camarero S."/>
            <person name="Ferreira P."/>
            <person name="Molpeceres G."/>
            <person name="Ruiz-Duenas F.J."/>
            <person name="Serrano A."/>
            <person name="Henrissat B."/>
            <person name="Drula E."/>
            <person name="Hughes K.W."/>
            <person name="Mata J.L."/>
            <person name="Ishikawa N.K."/>
            <person name="Vargas-Isla R."/>
            <person name="Ushijima S."/>
            <person name="Smith C.A."/>
            <person name="Ahrendt S."/>
            <person name="Andreopoulos W."/>
            <person name="He G."/>
            <person name="Labutti K."/>
            <person name="Lipzen A."/>
            <person name="Ng V."/>
            <person name="Sandor L."/>
            <person name="Barry K."/>
            <person name="Martinez A.T."/>
            <person name="Xiao Y."/>
            <person name="Gibbons J.G."/>
            <person name="Terashima K."/>
            <person name="Hibbett D.S."/>
            <person name="Grigoriev I.V."/>
        </authorList>
    </citation>
    <scope>NUCLEOTIDE SEQUENCE</scope>
    <source>
        <strain evidence="2">Sp2 HRB7682 ss15</strain>
    </source>
</reference>
<name>A0A9W9AMN9_9AGAR</name>
<accession>A0A9W9AMN9</accession>
<gene>
    <name evidence="2" type="ORF">C8J55DRAFT_558577</name>
</gene>
<proteinExistence type="predicted"/>
<comment type="caution">
    <text evidence="2">The sequence shown here is derived from an EMBL/GenBank/DDBJ whole genome shotgun (WGS) entry which is preliminary data.</text>
</comment>
<evidence type="ECO:0000313" key="3">
    <source>
        <dbReference type="Proteomes" id="UP001150238"/>
    </source>
</evidence>
<feature type="region of interest" description="Disordered" evidence="1">
    <location>
        <begin position="76"/>
        <end position="122"/>
    </location>
</feature>
<sequence length="122" mass="13598">MSVPNCRSRLRTRSPQLPTLTTLGKLFKTVFNTGKPPSGYCQDNLLWPLLAEDAADADKQELREFLALQQGEAVVVAKRKRDRSSLPVAGTSSKKVRSDGSKKRSHRRSPVEETAQKSPRHV</sequence>
<protein>
    <submittedName>
        <fullName evidence="2">Uncharacterized protein</fullName>
    </submittedName>
</protein>
<evidence type="ECO:0000256" key="1">
    <source>
        <dbReference type="SAM" id="MobiDB-lite"/>
    </source>
</evidence>
<dbReference type="Proteomes" id="UP001150238">
    <property type="component" value="Unassembled WGS sequence"/>
</dbReference>
<organism evidence="2 3">
    <name type="scientific">Lentinula lateritia</name>
    <dbReference type="NCBI Taxonomy" id="40482"/>
    <lineage>
        <taxon>Eukaryota</taxon>
        <taxon>Fungi</taxon>
        <taxon>Dikarya</taxon>
        <taxon>Basidiomycota</taxon>
        <taxon>Agaricomycotina</taxon>
        <taxon>Agaricomycetes</taxon>
        <taxon>Agaricomycetidae</taxon>
        <taxon>Agaricales</taxon>
        <taxon>Marasmiineae</taxon>
        <taxon>Omphalotaceae</taxon>
        <taxon>Lentinula</taxon>
    </lineage>
</organism>
<dbReference type="AlphaFoldDB" id="A0A9W9AMN9"/>
<dbReference type="EMBL" id="JANVFS010000010">
    <property type="protein sequence ID" value="KAJ4486586.1"/>
    <property type="molecule type" value="Genomic_DNA"/>
</dbReference>
<reference evidence="2" key="2">
    <citation type="journal article" date="2023" name="Proc. Natl. Acad. Sci. U.S.A.">
        <title>A global phylogenomic analysis of the shiitake genus Lentinula.</title>
        <authorList>
            <person name="Sierra-Patev S."/>
            <person name="Min B."/>
            <person name="Naranjo-Ortiz M."/>
            <person name="Looney B."/>
            <person name="Konkel Z."/>
            <person name="Slot J.C."/>
            <person name="Sakamoto Y."/>
            <person name="Steenwyk J.L."/>
            <person name="Rokas A."/>
            <person name="Carro J."/>
            <person name="Camarero S."/>
            <person name="Ferreira P."/>
            <person name="Molpeceres G."/>
            <person name="Ruiz-Duenas F.J."/>
            <person name="Serrano A."/>
            <person name="Henrissat B."/>
            <person name="Drula E."/>
            <person name="Hughes K.W."/>
            <person name="Mata J.L."/>
            <person name="Ishikawa N.K."/>
            <person name="Vargas-Isla R."/>
            <person name="Ushijima S."/>
            <person name="Smith C.A."/>
            <person name="Donoghue J."/>
            <person name="Ahrendt S."/>
            <person name="Andreopoulos W."/>
            <person name="He G."/>
            <person name="LaButti K."/>
            <person name="Lipzen A."/>
            <person name="Ng V."/>
            <person name="Riley R."/>
            <person name="Sandor L."/>
            <person name="Barry K."/>
            <person name="Martinez A.T."/>
            <person name="Xiao Y."/>
            <person name="Gibbons J.G."/>
            <person name="Terashima K."/>
            <person name="Grigoriev I.V."/>
            <person name="Hibbett D."/>
        </authorList>
    </citation>
    <scope>NUCLEOTIDE SEQUENCE</scope>
    <source>
        <strain evidence="2">Sp2 HRB7682 ss15</strain>
    </source>
</reference>